<accession>A0A5Q3BTZ8</accession>
<evidence type="ECO:0000313" key="9">
    <source>
        <dbReference type="Proteomes" id="UP000435910"/>
    </source>
</evidence>
<organism evidence="8 9">
    <name type="scientific">Bacillus licheniformis</name>
    <dbReference type="NCBI Taxonomy" id="1402"/>
    <lineage>
        <taxon>Bacteria</taxon>
        <taxon>Bacillati</taxon>
        <taxon>Bacillota</taxon>
        <taxon>Bacilli</taxon>
        <taxon>Bacillales</taxon>
        <taxon>Bacillaceae</taxon>
        <taxon>Bacillus</taxon>
    </lineage>
</organism>
<feature type="transmembrane region" description="Helical" evidence="5">
    <location>
        <begin position="55"/>
        <end position="74"/>
    </location>
</feature>
<dbReference type="AlphaFoldDB" id="A0A5Q3BTZ8"/>
<dbReference type="Proteomes" id="UP000595038">
    <property type="component" value="Chromosome"/>
</dbReference>
<sequence length="105" mass="12001">MGYVNLDKSNLTDQQRLVVASELQNKKKSKLIVFLLWWFLGGVAAHRFYLDERKGYAVAMLLLGWITLFIWPFIDGIICLVKTTDEVNEEIEQKIIASVLSKPAS</sequence>
<keyword evidence="2 5" id="KW-0812">Transmembrane</keyword>
<evidence type="ECO:0000313" key="8">
    <source>
        <dbReference type="EMBL" id="TWL33219.1"/>
    </source>
</evidence>
<feature type="domain" description="TM2" evidence="6">
    <location>
        <begin position="27"/>
        <end position="77"/>
    </location>
</feature>
<dbReference type="EMBL" id="NILC01000004">
    <property type="protein sequence ID" value="TWL33219.1"/>
    <property type="molecule type" value="Genomic_DNA"/>
</dbReference>
<feature type="transmembrane region" description="Helical" evidence="5">
    <location>
        <begin position="31"/>
        <end position="49"/>
    </location>
</feature>
<proteinExistence type="predicted"/>
<keyword evidence="4 5" id="KW-0472">Membrane</keyword>
<dbReference type="Proteomes" id="UP000435910">
    <property type="component" value="Unassembled WGS sequence"/>
</dbReference>
<gene>
    <name evidence="8" type="ORF">CHCC16736_4031</name>
    <name evidence="7" type="ORF">I6G80_06645</name>
</gene>
<dbReference type="OMA" id="WWFLLGF"/>
<reference evidence="7 10" key="2">
    <citation type="submission" date="2020-12" db="EMBL/GenBank/DDBJ databases">
        <title>FDA dAtabase for Regulatory Grade micrObial Sequences (FDA-ARGOS): Supporting development and validation of Infectious Disease Dx tests.</title>
        <authorList>
            <person name="Nelson B."/>
            <person name="Plummer A."/>
            <person name="Tallon L."/>
            <person name="Sadzewicz L."/>
            <person name="Zhao X."/>
            <person name="Boylan J."/>
            <person name="Ott S."/>
            <person name="Bowen H."/>
            <person name="Vavikolanu K."/>
            <person name="Mehta A."/>
            <person name="Aluvathingal J."/>
            <person name="Nadendla S."/>
            <person name="Myers T."/>
            <person name="Yan Y."/>
            <person name="Sichtig H."/>
        </authorList>
    </citation>
    <scope>NUCLEOTIDE SEQUENCE [LARGE SCALE GENOMIC DNA]</scope>
    <source>
        <strain evidence="7 10">FDAARGOS_923</strain>
    </source>
</reference>
<evidence type="ECO:0000313" key="7">
    <source>
        <dbReference type="EMBL" id="QPR73939.1"/>
    </source>
</evidence>
<evidence type="ECO:0000259" key="6">
    <source>
        <dbReference type="Pfam" id="PF05154"/>
    </source>
</evidence>
<evidence type="ECO:0000256" key="3">
    <source>
        <dbReference type="ARBA" id="ARBA00022989"/>
    </source>
</evidence>
<evidence type="ECO:0000256" key="5">
    <source>
        <dbReference type="SAM" id="Phobius"/>
    </source>
</evidence>
<evidence type="ECO:0000256" key="1">
    <source>
        <dbReference type="ARBA" id="ARBA00004141"/>
    </source>
</evidence>
<dbReference type="GO" id="GO:0016020">
    <property type="term" value="C:membrane"/>
    <property type="evidence" value="ECO:0007669"/>
    <property type="project" value="UniProtKB-SubCell"/>
</dbReference>
<dbReference type="EMBL" id="CP065647">
    <property type="protein sequence ID" value="QPR73939.1"/>
    <property type="molecule type" value="Genomic_DNA"/>
</dbReference>
<dbReference type="Pfam" id="PF05154">
    <property type="entry name" value="TM2"/>
    <property type="match status" value="1"/>
</dbReference>
<evidence type="ECO:0000256" key="4">
    <source>
        <dbReference type="ARBA" id="ARBA00023136"/>
    </source>
</evidence>
<dbReference type="GeneID" id="92859712"/>
<evidence type="ECO:0000256" key="2">
    <source>
        <dbReference type="ARBA" id="ARBA00022692"/>
    </source>
</evidence>
<keyword evidence="3 5" id="KW-1133">Transmembrane helix</keyword>
<protein>
    <submittedName>
        <fullName evidence="7">TM2 domain-containing protein</fullName>
    </submittedName>
</protein>
<reference evidence="8 9" key="1">
    <citation type="submission" date="2019-06" db="EMBL/GenBank/DDBJ databases">
        <title>Genome sequence analysis of &gt;100 Bacillus licheniformis strains suggests intrinsic resistance to this species.</title>
        <authorList>
            <person name="Wels M."/>
            <person name="Siezen R.J."/>
            <person name="Johansen E."/>
            <person name="Stuer-Lauridsen B."/>
            <person name="Bjerre K."/>
            <person name="Nielsen B.K.K."/>
        </authorList>
    </citation>
    <scope>NUCLEOTIDE SEQUENCE [LARGE SCALE GENOMIC DNA]</scope>
    <source>
        <strain evidence="8 9">BAC-16736</strain>
    </source>
</reference>
<dbReference type="InterPro" id="IPR007829">
    <property type="entry name" value="TM2"/>
</dbReference>
<dbReference type="RefSeq" id="WP_009329632.1">
    <property type="nucleotide sequence ID" value="NZ_BEXU01000043.1"/>
</dbReference>
<name>A0A5Q3BTZ8_BACLI</name>
<comment type="subcellular location">
    <subcellularLocation>
        <location evidence="1">Membrane</location>
        <topology evidence="1">Multi-pass membrane protein</topology>
    </subcellularLocation>
</comment>
<evidence type="ECO:0000313" key="10">
    <source>
        <dbReference type="Proteomes" id="UP000595038"/>
    </source>
</evidence>